<feature type="region of interest" description="Domain III, AAA+ region" evidence="8">
    <location>
        <begin position="104"/>
        <end position="320"/>
    </location>
</feature>
<feature type="binding site" evidence="8">
    <location>
        <position position="152"/>
    </location>
    <ligand>
        <name>ATP</name>
        <dbReference type="ChEBI" id="CHEBI:30616"/>
    </ligand>
</feature>
<dbReference type="Gene3D" id="3.40.50.300">
    <property type="entry name" value="P-loop containing nucleotide triphosphate hydrolases"/>
    <property type="match status" value="1"/>
</dbReference>
<feature type="domain" description="AAA+ ATPase" evidence="12">
    <location>
        <begin position="137"/>
        <end position="267"/>
    </location>
</feature>
<keyword evidence="6 8" id="KW-0446">Lipid-binding</keyword>
<keyword evidence="4 8" id="KW-0547">Nucleotide-binding</keyword>
<keyword evidence="7 8" id="KW-0238">DNA-binding</keyword>
<comment type="caution">
    <text evidence="8">Lacks conserved residue(s) required for the propagation of feature annotation.</text>
</comment>
<dbReference type="SMART" id="SM00382">
    <property type="entry name" value="AAA"/>
    <property type="match status" value="1"/>
</dbReference>
<feature type="region of interest" description="Domain IV, binds dsDNA" evidence="8">
    <location>
        <begin position="321"/>
        <end position="442"/>
    </location>
</feature>
<evidence type="ECO:0000256" key="10">
    <source>
        <dbReference type="RuleBase" id="RU000577"/>
    </source>
</evidence>
<dbReference type="CDD" id="cd00009">
    <property type="entry name" value="AAA"/>
    <property type="match status" value="1"/>
</dbReference>
<dbReference type="Gene3D" id="1.10.1750.10">
    <property type="match status" value="1"/>
</dbReference>
<evidence type="ECO:0000256" key="4">
    <source>
        <dbReference type="ARBA" id="ARBA00022741"/>
    </source>
</evidence>
<comment type="function">
    <text evidence="8 10">Plays an essential role in the initiation and regulation of chromosomal replication. ATP-DnaA binds to the origin of replication (oriC) to initiate formation of the DNA replication initiation complex once per cell cycle. Binds the DnaA box (a 9 base pair repeat at the origin) and separates the double-stranded (ds)DNA. Forms a right-handed helical filament on oriC DNA; dsDNA binds to the exterior of the filament while single-stranded (ss)DNA is stabiized in the filament's interior. The ATP-DnaA-oriC complex binds and stabilizes one strand of the AT-rich DNA unwinding element (DUE), permitting loading of DNA polymerase. After initiation quickly degrades to an ADP-DnaA complex that is not apt for DNA replication. Binds acidic phospholipids.</text>
</comment>
<evidence type="ECO:0000256" key="3">
    <source>
        <dbReference type="ARBA" id="ARBA00022705"/>
    </source>
</evidence>
<dbReference type="Gene3D" id="1.10.8.60">
    <property type="match status" value="1"/>
</dbReference>
<dbReference type="Pfam" id="PF11638">
    <property type="entry name" value="DnaA_N"/>
    <property type="match status" value="1"/>
</dbReference>
<dbReference type="GO" id="GO:0008289">
    <property type="term" value="F:lipid binding"/>
    <property type="evidence" value="ECO:0007669"/>
    <property type="project" value="UniProtKB-KW"/>
</dbReference>
<dbReference type="FunFam" id="3.40.50.300:FF:000150">
    <property type="entry name" value="Chromosomal replication initiator protein DnaA"/>
    <property type="match status" value="1"/>
</dbReference>
<dbReference type="GO" id="GO:0005524">
    <property type="term" value="F:ATP binding"/>
    <property type="evidence" value="ECO:0007669"/>
    <property type="project" value="UniProtKB-UniRule"/>
</dbReference>
<dbReference type="InterPro" id="IPR010921">
    <property type="entry name" value="Trp_repressor/repl_initiator"/>
</dbReference>
<dbReference type="InterPro" id="IPR013159">
    <property type="entry name" value="DnaA_C"/>
</dbReference>
<evidence type="ECO:0000259" key="13">
    <source>
        <dbReference type="SMART" id="SM00760"/>
    </source>
</evidence>
<evidence type="ECO:0000256" key="11">
    <source>
        <dbReference type="RuleBase" id="RU004227"/>
    </source>
</evidence>
<dbReference type="SMART" id="SM00760">
    <property type="entry name" value="Bac_DnaA_C"/>
    <property type="match status" value="1"/>
</dbReference>
<dbReference type="RefSeq" id="WP_249317089.1">
    <property type="nucleotide sequence ID" value="NZ_JACRSR010000004.1"/>
</dbReference>
<dbReference type="NCBIfam" id="TIGR00362">
    <property type="entry name" value="DnaA"/>
    <property type="match status" value="1"/>
</dbReference>
<proteinExistence type="inferred from homology"/>
<dbReference type="SUPFAM" id="SSF52540">
    <property type="entry name" value="P-loop containing nucleoside triphosphate hydrolases"/>
    <property type="match status" value="1"/>
</dbReference>
<dbReference type="PANTHER" id="PTHR30050">
    <property type="entry name" value="CHROMOSOMAL REPLICATION INITIATOR PROTEIN DNAA"/>
    <property type="match status" value="1"/>
</dbReference>
<dbReference type="GO" id="GO:0003688">
    <property type="term" value="F:DNA replication origin binding"/>
    <property type="evidence" value="ECO:0007669"/>
    <property type="project" value="UniProtKB-UniRule"/>
</dbReference>
<sequence>MMAVLSEVWDKALALIKNSDITEITYDTWFASVEPLLLENGVLYLKVQNEINRNILRTRYQPLMINALRQTAGENLELHFLLPDEADTFLESRTRKKAAPAGNSFISKYTFDTFVVGNSNRLAHAASLAVAESPAQSYNPLFLYGGSGLGKTHLLHAIAQYVLQNNPHTKVLYVTAEKFTNELIVSIQANTNEEFRNRYRSVDILMIDDIQFLAGKEQTQEEFFHTFNALYEANKQIIITSDKKPNEIPTLEDRLRSRFIWGLLADVQPPDMETRVAILKKKVELDHLTVSDDVLHYIAMEIQSNIRNLEGSLNKVMAFSRLQNKPIDLELAKEALKDILMDQSAPRITPERIMDVVGDYYGISREDIKSRKRPKEIAYPRQIAMWMTRKLTDLSLPMIGESFGGKDHTTVLYAIDKINKDCEASTQFKRHVDDLVKKVQGQ</sequence>
<comment type="subcellular location">
    <subcellularLocation>
        <location evidence="8">Cytoplasm</location>
    </subcellularLocation>
</comment>
<keyword evidence="2 8" id="KW-0963">Cytoplasm</keyword>
<name>A0A926D635_9FIRM</name>
<evidence type="ECO:0000256" key="1">
    <source>
        <dbReference type="ARBA" id="ARBA00006583"/>
    </source>
</evidence>
<dbReference type="Gene3D" id="3.30.300.180">
    <property type="match status" value="1"/>
</dbReference>
<comment type="domain">
    <text evidence="8">Domain I is involved in oligomerization and binding regulators, domain II is flexibile and of varying length in different bacteria, domain III forms the AAA+ region, while domain IV binds dsDNA.</text>
</comment>
<feature type="domain" description="Chromosomal replication initiator DnaA C-terminal" evidence="13">
    <location>
        <begin position="349"/>
        <end position="418"/>
    </location>
</feature>
<evidence type="ECO:0000256" key="8">
    <source>
        <dbReference type="HAMAP-Rule" id="MF_00377"/>
    </source>
</evidence>
<dbReference type="InterPro" id="IPR038454">
    <property type="entry name" value="DnaA_N_sf"/>
</dbReference>
<dbReference type="Proteomes" id="UP000623172">
    <property type="component" value="Unassembled WGS sequence"/>
</dbReference>
<dbReference type="Pfam" id="PF08299">
    <property type="entry name" value="Bac_DnaA_C"/>
    <property type="match status" value="1"/>
</dbReference>
<accession>A0A926D635</accession>
<evidence type="ECO:0000256" key="6">
    <source>
        <dbReference type="ARBA" id="ARBA00023121"/>
    </source>
</evidence>
<dbReference type="GO" id="GO:0005737">
    <property type="term" value="C:cytoplasm"/>
    <property type="evidence" value="ECO:0007669"/>
    <property type="project" value="UniProtKB-SubCell"/>
</dbReference>
<keyword evidence="15" id="KW-1185">Reference proteome</keyword>
<dbReference type="GO" id="GO:0006275">
    <property type="term" value="P:regulation of DNA replication"/>
    <property type="evidence" value="ECO:0007669"/>
    <property type="project" value="UniProtKB-UniRule"/>
</dbReference>
<feature type="binding site" evidence="8">
    <location>
        <position position="148"/>
    </location>
    <ligand>
        <name>ATP</name>
        <dbReference type="ChEBI" id="CHEBI:30616"/>
    </ligand>
</feature>
<evidence type="ECO:0000313" key="14">
    <source>
        <dbReference type="EMBL" id="MBC8532063.1"/>
    </source>
</evidence>
<feature type="region of interest" description="Domain I, interacts with DnaA modulators" evidence="8">
    <location>
        <begin position="1"/>
        <end position="99"/>
    </location>
</feature>
<evidence type="ECO:0000256" key="9">
    <source>
        <dbReference type="NCBIfam" id="TIGR00362"/>
    </source>
</evidence>
<dbReference type="InterPro" id="IPR024633">
    <property type="entry name" value="DnaA_N_dom"/>
</dbReference>
<dbReference type="InterPro" id="IPR027417">
    <property type="entry name" value="P-loop_NTPase"/>
</dbReference>
<dbReference type="GO" id="GO:0006270">
    <property type="term" value="P:DNA replication initiation"/>
    <property type="evidence" value="ECO:0007669"/>
    <property type="project" value="UniProtKB-UniRule"/>
</dbReference>
<comment type="caution">
    <text evidence="14">The sequence shown here is derived from an EMBL/GenBank/DDBJ whole genome shotgun (WGS) entry which is preliminary data.</text>
</comment>
<dbReference type="EMBL" id="JACRSR010000004">
    <property type="protein sequence ID" value="MBC8532063.1"/>
    <property type="molecule type" value="Genomic_DNA"/>
</dbReference>
<reference evidence="14" key="1">
    <citation type="submission" date="2020-08" db="EMBL/GenBank/DDBJ databases">
        <title>Genome public.</title>
        <authorList>
            <person name="Liu C."/>
            <person name="Sun Q."/>
        </authorList>
    </citation>
    <scope>NUCLEOTIDE SEQUENCE</scope>
    <source>
        <strain evidence="14">NSJ-53</strain>
    </source>
</reference>
<comment type="subunit">
    <text evidence="8">Oligomerizes as a right-handed, spiral filament on DNA at oriC.</text>
</comment>
<dbReference type="CDD" id="cd06571">
    <property type="entry name" value="Bac_DnaA_C"/>
    <property type="match status" value="1"/>
</dbReference>
<dbReference type="FunFam" id="1.10.8.60:FF:000003">
    <property type="entry name" value="Chromosomal replication initiator protein DnaA"/>
    <property type="match status" value="1"/>
</dbReference>
<dbReference type="HAMAP" id="MF_00377">
    <property type="entry name" value="DnaA_bact"/>
    <property type="match status" value="1"/>
</dbReference>
<dbReference type="PROSITE" id="PS01008">
    <property type="entry name" value="DNAA"/>
    <property type="match status" value="1"/>
</dbReference>
<dbReference type="GO" id="GO:0005886">
    <property type="term" value="C:plasma membrane"/>
    <property type="evidence" value="ECO:0007669"/>
    <property type="project" value="TreeGrafter"/>
</dbReference>
<dbReference type="InterPro" id="IPR020591">
    <property type="entry name" value="Chromosome_initiator_DnaA-like"/>
</dbReference>
<dbReference type="PRINTS" id="PR00051">
    <property type="entry name" value="DNAA"/>
</dbReference>
<feature type="binding site" evidence="8">
    <location>
        <position position="151"/>
    </location>
    <ligand>
        <name>ATP</name>
        <dbReference type="ChEBI" id="CHEBI:30616"/>
    </ligand>
</feature>
<gene>
    <name evidence="8 14" type="primary">dnaA</name>
    <name evidence="14" type="ORF">H8696_09410</name>
</gene>
<organism evidence="14 15">
    <name type="scientific">Gehongia tenuis</name>
    <dbReference type="NCBI Taxonomy" id="2763655"/>
    <lineage>
        <taxon>Bacteria</taxon>
        <taxon>Bacillati</taxon>
        <taxon>Bacillota</taxon>
        <taxon>Clostridia</taxon>
        <taxon>Christensenellales</taxon>
        <taxon>Christensenellaceae</taxon>
        <taxon>Gehongia</taxon>
    </lineage>
</organism>
<protein>
    <recommendedName>
        <fullName evidence="8 9">Chromosomal replication initiator protein DnaA</fullName>
    </recommendedName>
</protein>
<keyword evidence="3 8" id="KW-0235">DNA replication</keyword>
<dbReference type="InterPro" id="IPR018312">
    <property type="entry name" value="Chromosome_initiator_DnaA_CS"/>
</dbReference>
<evidence type="ECO:0000259" key="12">
    <source>
        <dbReference type="SMART" id="SM00382"/>
    </source>
</evidence>
<dbReference type="AlphaFoldDB" id="A0A926D635"/>
<keyword evidence="5 8" id="KW-0067">ATP-binding</keyword>
<feature type="binding site" evidence="8">
    <location>
        <position position="150"/>
    </location>
    <ligand>
        <name>ATP</name>
        <dbReference type="ChEBI" id="CHEBI:30616"/>
    </ligand>
</feature>
<evidence type="ECO:0000256" key="5">
    <source>
        <dbReference type="ARBA" id="ARBA00022840"/>
    </source>
</evidence>
<dbReference type="Pfam" id="PF00308">
    <property type="entry name" value="Bac_DnaA"/>
    <property type="match status" value="1"/>
</dbReference>
<comment type="similarity">
    <text evidence="1 8 11">Belongs to the DnaA family.</text>
</comment>
<evidence type="ECO:0000256" key="7">
    <source>
        <dbReference type="ARBA" id="ARBA00023125"/>
    </source>
</evidence>
<dbReference type="InterPro" id="IPR003593">
    <property type="entry name" value="AAA+_ATPase"/>
</dbReference>
<dbReference type="SUPFAM" id="SSF48295">
    <property type="entry name" value="TrpR-like"/>
    <property type="match status" value="1"/>
</dbReference>
<dbReference type="InterPro" id="IPR001957">
    <property type="entry name" value="Chromosome_initiator_DnaA"/>
</dbReference>
<dbReference type="PANTHER" id="PTHR30050:SF2">
    <property type="entry name" value="CHROMOSOMAL REPLICATION INITIATOR PROTEIN DNAA"/>
    <property type="match status" value="1"/>
</dbReference>
<dbReference type="InterPro" id="IPR013317">
    <property type="entry name" value="DnaA_dom"/>
</dbReference>
<evidence type="ECO:0000313" key="15">
    <source>
        <dbReference type="Proteomes" id="UP000623172"/>
    </source>
</evidence>
<evidence type="ECO:0000256" key="2">
    <source>
        <dbReference type="ARBA" id="ARBA00022490"/>
    </source>
</evidence>